<evidence type="ECO:0000313" key="4">
    <source>
        <dbReference type="Proteomes" id="UP000813824"/>
    </source>
</evidence>
<feature type="compositionally biased region" description="Gly residues" evidence="1">
    <location>
        <begin position="150"/>
        <end position="159"/>
    </location>
</feature>
<feature type="region of interest" description="Disordered" evidence="1">
    <location>
        <begin position="67"/>
        <end position="86"/>
    </location>
</feature>
<protein>
    <recommendedName>
        <fullName evidence="5">Period circadian protein</fullName>
    </recommendedName>
</protein>
<organism evidence="3 4">
    <name type="scientific">Cristinia sonorae</name>
    <dbReference type="NCBI Taxonomy" id="1940300"/>
    <lineage>
        <taxon>Eukaryota</taxon>
        <taxon>Fungi</taxon>
        <taxon>Dikarya</taxon>
        <taxon>Basidiomycota</taxon>
        <taxon>Agaricomycotina</taxon>
        <taxon>Agaricomycetes</taxon>
        <taxon>Agaricomycetidae</taxon>
        <taxon>Agaricales</taxon>
        <taxon>Pleurotineae</taxon>
        <taxon>Stephanosporaceae</taxon>
        <taxon>Cristinia</taxon>
    </lineage>
</organism>
<feature type="signal peptide" evidence="2">
    <location>
        <begin position="1"/>
        <end position="21"/>
    </location>
</feature>
<keyword evidence="2" id="KW-0732">Signal</keyword>
<feature type="chain" id="PRO_5035480391" description="Period circadian protein" evidence="2">
    <location>
        <begin position="22"/>
        <end position="207"/>
    </location>
</feature>
<keyword evidence="4" id="KW-1185">Reference proteome</keyword>
<gene>
    <name evidence="3" type="ORF">BXZ70DRAFT_937888</name>
</gene>
<reference evidence="3" key="1">
    <citation type="journal article" date="2021" name="New Phytol.">
        <title>Evolutionary innovations through gain and loss of genes in the ectomycorrhizal Boletales.</title>
        <authorList>
            <person name="Wu G."/>
            <person name="Miyauchi S."/>
            <person name="Morin E."/>
            <person name="Kuo A."/>
            <person name="Drula E."/>
            <person name="Varga T."/>
            <person name="Kohler A."/>
            <person name="Feng B."/>
            <person name="Cao Y."/>
            <person name="Lipzen A."/>
            <person name="Daum C."/>
            <person name="Hundley H."/>
            <person name="Pangilinan J."/>
            <person name="Johnson J."/>
            <person name="Barry K."/>
            <person name="LaButti K."/>
            <person name="Ng V."/>
            <person name="Ahrendt S."/>
            <person name="Min B."/>
            <person name="Choi I.G."/>
            <person name="Park H."/>
            <person name="Plett J.M."/>
            <person name="Magnuson J."/>
            <person name="Spatafora J.W."/>
            <person name="Nagy L.G."/>
            <person name="Henrissat B."/>
            <person name="Grigoriev I.V."/>
            <person name="Yang Z.L."/>
            <person name="Xu J."/>
            <person name="Martin F.M."/>
        </authorList>
    </citation>
    <scope>NUCLEOTIDE SEQUENCE</scope>
    <source>
        <strain evidence="3">KKN 215</strain>
    </source>
</reference>
<dbReference type="OrthoDB" id="2758303at2759"/>
<feature type="compositionally biased region" description="Low complexity" evidence="1">
    <location>
        <begin position="98"/>
        <end position="109"/>
    </location>
</feature>
<comment type="caution">
    <text evidence="3">The sequence shown here is derived from an EMBL/GenBank/DDBJ whole genome shotgun (WGS) entry which is preliminary data.</text>
</comment>
<evidence type="ECO:0000256" key="2">
    <source>
        <dbReference type="SAM" id="SignalP"/>
    </source>
</evidence>
<proteinExistence type="predicted"/>
<dbReference type="Proteomes" id="UP000813824">
    <property type="component" value="Unassembled WGS sequence"/>
</dbReference>
<evidence type="ECO:0000256" key="1">
    <source>
        <dbReference type="SAM" id="MobiDB-lite"/>
    </source>
</evidence>
<dbReference type="EMBL" id="JAEVFJ010000015">
    <property type="protein sequence ID" value="KAH8100575.1"/>
    <property type="molecule type" value="Genomic_DNA"/>
</dbReference>
<feature type="region of interest" description="Disordered" evidence="1">
    <location>
        <begin position="130"/>
        <end position="207"/>
    </location>
</feature>
<feature type="region of interest" description="Disordered" evidence="1">
    <location>
        <begin position="97"/>
        <end position="116"/>
    </location>
</feature>
<feature type="compositionally biased region" description="Low complexity" evidence="1">
    <location>
        <begin position="69"/>
        <end position="79"/>
    </location>
</feature>
<evidence type="ECO:0000313" key="3">
    <source>
        <dbReference type="EMBL" id="KAH8100575.1"/>
    </source>
</evidence>
<sequence>MARLLPLLVVLTAATSSTVTALPLVPLDLNPSSLVSNHPPLAVLPRANQIFDTPMLETLGLAHSSGTVTPASSAAAPHQHATKKSSVPLLRRVTDDQTAGGNAHTGNTGDVDSGNINNIAGSDSTITNMGGNNVPQAGQTVSGDARGGRGRNLGPGGNASSGNTGTANGGYVNNDAGVVNNMGPGNNAGDGGLSQSGEATGGVSYKV</sequence>
<dbReference type="AlphaFoldDB" id="A0A8K0UNF4"/>
<accession>A0A8K0UNF4</accession>
<feature type="compositionally biased region" description="Polar residues" evidence="1">
    <location>
        <begin position="130"/>
        <end position="142"/>
    </location>
</feature>
<evidence type="ECO:0008006" key="5">
    <source>
        <dbReference type="Google" id="ProtNLM"/>
    </source>
</evidence>
<name>A0A8K0UNF4_9AGAR</name>